<evidence type="ECO:0000256" key="1">
    <source>
        <dbReference type="ARBA" id="ARBA00007989"/>
    </source>
</evidence>
<dbReference type="PANTHER" id="PTHR22978">
    <property type="entry name" value="B-CELL TRANSLOCATION GENE"/>
    <property type="match status" value="1"/>
</dbReference>
<gene>
    <name evidence="4" type="primary">LOC114470296</name>
</gene>
<dbReference type="PRINTS" id="PR00310">
    <property type="entry name" value="ANTIPRLFBTG1"/>
</dbReference>
<dbReference type="Proteomes" id="UP000694680">
    <property type="component" value="Chromosome 9"/>
</dbReference>
<reference evidence="4" key="3">
    <citation type="submission" date="2025-09" db="UniProtKB">
        <authorList>
            <consortium name="Ensembl"/>
        </authorList>
    </citation>
    <scope>IDENTIFICATION</scope>
</reference>
<name>A0A8C5EV24_GOUWI</name>
<sequence length="214" mass="24000">MRNEIAAVVSFLKRLVKLKNKVEVEKMDLFAERLTVALQEKFEGHWVPEKPSKGQAYRCIRVNAFHKYDQELLRACSESGVHYGDLGLPWEITLWVDPGEVCGRYGEQNFHFSIATFSSDKDEMTSDYHSGSSDEGSTRSSPLTVTNRKCQALNPDAPAWEPKKKLSGMAPSAPAPPDSHHSLPREPFIPTPARYSGEIGSCGQFIHQCMLVFN</sequence>
<dbReference type="InterPro" id="IPR033332">
    <property type="entry name" value="BTG"/>
</dbReference>
<dbReference type="AlphaFoldDB" id="A0A8C5EV24"/>
<dbReference type="Gene3D" id="3.90.640.90">
    <property type="entry name" value="Anti-proliferative protein, N-terminal domain"/>
    <property type="match status" value="1"/>
</dbReference>
<dbReference type="SUPFAM" id="SSF160696">
    <property type="entry name" value="BTG domain-like"/>
    <property type="match status" value="1"/>
</dbReference>
<feature type="compositionally biased region" description="Low complexity" evidence="2">
    <location>
        <begin position="130"/>
        <end position="141"/>
    </location>
</feature>
<dbReference type="PANTHER" id="PTHR22978:SF6">
    <property type="entry name" value="PROTEIN BTG3"/>
    <property type="match status" value="1"/>
</dbReference>
<evidence type="ECO:0000256" key="2">
    <source>
        <dbReference type="SAM" id="MobiDB-lite"/>
    </source>
</evidence>
<organism evidence="4 5">
    <name type="scientific">Gouania willdenowi</name>
    <name type="common">Blunt-snouted clingfish</name>
    <name type="synonym">Lepadogaster willdenowi</name>
    <dbReference type="NCBI Taxonomy" id="441366"/>
    <lineage>
        <taxon>Eukaryota</taxon>
        <taxon>Metazoa</taxon>
        <taxon>Chordata</taxon>
        <taxon>Craniata</taxon>
        <taxon>Vertebrata</taxon>
        <taxon>Euteleostomi</taxon>
        <taxon>Actinopterygii</taxon>
        <taxon>Neopterygii</taxon>
        <taxon>Teleostei</taxon>
        <taxon>Neoteleostei</taxon>
        <taxon>Acanthomorphata</taxon>
        <taxon>Ovalentaria</taxon>
        <taxon>Blenniimorphae</taxon>
        <taxon>Blenniiformes</taxon>
        <taxon>Gobiesocoidei</taxon>
        <taxon>Gobiesocidae</taxon>
        <taxon>Gobiesocinae</taxon>
        <taxon>Gouania</taxon>
    </lineage>
</organism>
<reference evidence="4" key="1">
    <citation type="submission" date="2020-06" db="EMBL/GenBank/DDBJ databases">
        <authorList>
            <consortium name="Wellcome Sanger Institute Data Sharing"/>
        </authorList>
    </citation>
    <scope>NUCLEOTIDE SEQUENCE [LARGE SCALE GENOMIC DNA]</scope>
</reference>
<dbReference type="FunFam" id="3.90.640.90:FF:000002">
    <property type="entry name" value="BTG anti-proliferation factor 4"/>
    <property type="match status" value="1"/>
</dbReference>
<dbReference type="SMART" id="SM00099">
    <property type="entry name" value="btg1"/>
    <property type="match status" value="1"/>
</dbReference>
<dbReference type="GO" id="GO:0005737">
    <property type="term" value="C:cytoplasm"/>
    <property type="evidence" value="ECO:0007669"/>
    <property type="project" value="TreeGrafter"/>
</dbReference>
<comment type="similarity">
    <text evidence="1">Belongs to the BTG family.</text>
</comment>
<feature type="domain" description="Anti-proliferative protein" evidence="3">
    <location>
        <begin position="1"/>
        <end position="108"/>
    </location>
</feature>
<dbReference type="Ensembl" id="ENSGWIT00000028748.1">
    <property type="protein sequence ID" value="ENSGWIP00000026318.1"/>
    <property type="gene ID" value="ENSGWIG00000013822.1"/>
</dbReference>
<feature type="region of interest" description="Disordered" evidence="2">
    <location>
        <begin position="122"/>
        <end position="189"/>
    </location>
</feature>
<dbReference type="InterPro" id="IPR036054">
    <property type="entry name" value="BTG-like_sf"/>
</dbReference>
<accession>A0A8C5EV24</accession>
<reference evidence="4" key="2">
    <citation type="submission" date="2025-08" db="UniProtKB">
        <authorList>
            <consortium name="Ensembl"/>
        </authorList>
    </citation>
    <scope>IDENTIFICATION</scope>
</reference>
<protein>
    <submittedName>
        <fullName evidence="4">Protein BTG3-like</fullName>
    </submittedName>
</protein>
<dbReference type="Pfam" id="PF07742">
    <property type="entry name" value="BTG"/>
    <property type="match status" value="1"/>
</dbReference>
<keyword evidence="5" id="KW-1185">Reference proteome</keyword>
<evidence type="ECO:0000313" key="5">
    <source>
        <dbReference type="Proteomes" id="UP000694680"/>
    </source>
</evidence>
<evidence type="ECO:0000259" key="3">
    <source>
        <dbReference type="SMART" id="SM00099"/>
    </source>
</evidence>
<evidence type="ECO:0000313" key="4">
    <source>
        <dbReference type="Ensembl" id="ENSGWIP00000026318.1"/>
    </source>
</evidence>
<dbReference type="InterPro" id="IPR002087">
    <property type="entry name" value="Anti_prolifrtn"/>
</dbReference>
<dbReference type="GO" id="GO:0005634">
    <property type="term" value="C:nucleus"/>
    <property type="evidence" value="ECO:0007669"/>
    <property type="project" value="TreeGrafter"/>
</dbReference>
<proteinExistence type="inferred from homology"/>